<name>F0TB26_METLA</name>
<dbReference type="HAMAP" id="MF_00171">
    <property type="entry name" value="TruA"/>
    <property type="match status" value="1"/>
</dbReference>
<dbReference type="PANTHER" id="PTHR11142">
    <property type="entry name" value="PSEUDOURIDYLATE SYNTHASE"/>
    <property type="match status" value="1"/>
</dbReference>
<dbReference type="InterPro" id="IPR020095">
    <property type="entry name" value="PsdUridine_synth_TruA_C"/>
</dbReference>
<dbReference type="Pfam" id="PF01416">
    <property type="entry name" value="PseudoU_synth_1"/>
    <property type="match status" value="1"/>
</dbReference>
<dbReference type="HOGENOM" id="CLU_014673_4_2_2"/>
<dbReference type="GO" id="GO:0031119">
    <property type="term" value="P:tRNA pseudouridine synthesis"/>
    <property type="evidence" value="ECO:0007669"/>
    <property type="project" value="UniProtKB-UniRule"/>
</dbReference>
<feature type="domain" description="Pseudouridine synthase I TruA alpha/beta" evidence="8">
    <location>
        <begin position="130"/>
        <end position="229"/>
    </location>
</feature>
<evidence type="ECO:0000313" key="9">
    <source>
        <dbReference type="EMBL" id="ADZ10172.1"/>
    </source>
</evidence>
<evidence type="ECO:0000256" key="6">
    <source>
        <dbReference type="PIRSR" id="PIRSR001430-2"/>
    </source>
</evidence>
<evidence type="ECO:0000256" key="5">
    <source>
        <dbReference type="PIRSR" id="PIRSR001430-1"/>
    </source>
</evidence>
<dbReference type="InterPro" id="IPR020097">
    <property type="entry name" value="PsdUridine_synth_TruA_a/b_dom"/>
</dbReference>
<dbReference type="STRING" id="877455.Metbo_1952"/>
<dbReference type="PANTHER" id="PTHR11142:SF0">
    <property type="entry name" value="TRNA PSEUDOURIDINE SYNTHASE-LIKE 1"/>
    <property type="match status" value="1"/>
</dbReference>
<evidence type="ECO:0000256" key="1">
    <source>
        <dbReference type="ARBA" id="ARBA00009375"/>
    </source>
</evidence>
<dbReference type="KEGG" id="mel:Metbo_1952"/>
<feature type="binding site" evidence="4 6">
    <location>
        <position position="109"/>
    </location>
    <ligand>
        <name>substrate</name>
    </ligand>
</feature>
<feature type="active site" description="Nucleophile" evidence="4 5">
    <location>
        <position position="56"/>
    </location>
</feature>
<dbReference type="OrthoDB" id="25720at2157"/>
<dbReference type="GO" id="GO:0160147">
    <property type="term" value="F:tRNA pseudouridine(38-40) synthase activity"/>
    <property type="evidence" value="ECO:0007669"/>
    <property type="project" value="UniProtKB-EC"/>
</dbReference>
<protein>
    <recommendedName>
        <fullName evidence="4">tRNA pseudouridine synthase A</fullName>
        <ecNumber evidence="4">5.4.99.12</ecNumber>
    </recommendedName>
    <alternativeName>
        <fullName evidence="4">tRNA pseudouridine(38-40) synthase</fullName>
    </alternativeName>
    <alternativeName>
        <fullName evidence="4">tRNA pseudouridylate synthase I</fullName>
    </alternativeName>
    <alternativeName>
        <fullName evidence="4">tRNA-uridine isomerase I</fullName>
    </alternativeName>
</protein>
<dbReference type="eggNOG" id="arCOG04449">
    <property type="taxonomic scope" value="Archaea"/>
</dbReference>
<dbReference type="AlphaFoldDB" id="F0TB26"/>
<evidence type="ECO:0000259" key="8">
    <source>
        <dbReference type="Pfam" id="PF01416"/>
    </source>
</evidence>
<keyword evidence="10" id="KW-1185">Reference proteome</keyword>
<evidence type="ECO:0000256" key="7">
    <source>
        <dbReference type="RuleBase" id="RU003792"/>
    </source>
</evidence>
<dbReference type="EC" id="5.4.99.12" evidence="4"/>
<dbReference type="PIRSF" id="PIRSF001430">
    <property type="entry name" value="tRNA_psdUrid_synth"/>
    <property type="match status" value="1"/>
</dbReference>
<dbReference type="GO" id="GO:0003723">
    <property type="term" value="F:RNA binding"/>
    <property type="evidence" value="ECO:0007669"/>
    <property type="project" value="InterPro"/>
</dbReference>
<proteinExistence type="inferred from homology"/>
<comment type="caution">
    <text evidence="4">Lacks conserved residue(s) required for the propagation of feature annotation.</text>
</comment>
<comment type="catalytic activity">
    <reaction evidence="4 7">
        <text>uridine(38/39/40) in tRNA = pseudouridine(38/39/40) in tRNA</text>
        <dbReference type="Rhea" id="RHEA:22376"/>
        <dbReference type="Rhea" id="RHEA-COMP:10085"/>
        <dbReference type="Rhea" id="RHEA-COMP:10087"/>
        <dbReference type="ChEBI" id="CHEBI:65314"/>
        <dbReference type="ChEBI" id="CHEBI:65315"/>
        <dbReference type="EC" id="5.4.99.12"/>
    </reaction>
</comment>
<dbReference type="Proteomes" id="UP000007490">
    <property type="component" value="Chromosome"/>
</dbReference>
<dbReference type="GeneID" id="10278412"/>
<dbReference type="SUPFAM" id="SSF55120">
    <property type="entry name" value="Pseudouridine synthase"/>
    <property type="match status" value="1"/>
</dbReference>
<dbReference type="InterPro" id="IPR020103">
    <property type="entry name" value="PsdUridine_synth_cat_dom_sf"/>
</dbReference>
<dbReference type="EMBL" id="CP002551">
    <property type="protein sequence ID" value="ADZ10172.1"/>
    <property type="molecule type" value="Genomic_DNA"/>
</dbReference>
<evidence type="ECO:0000256" key="2">
    <source>
        <dbReference type="ARBA" id="ARBA00022694"/>
    </source>
</evidence>
<comment type="function">
    <text evidence="4">Formation of pseudouridine at positions 38, 39 and 40 in the anticodon stem and loop of transfer RNAs.</text>
</comment>
<dbReference type="InterPro" id="IPR001406">
    <property type="entry name" value="PsdUridine_synth_TruA"/>
</dbReference>
<comment type="similarity">
    <text evidence="1 4 7">Belongs to the tRNA pseudouridine synthase TruA family.</text>
</comment>
<keyword evidence="3 4" id="KW-0413">Isomerase</keyword>
<evidence type="ECO:0000313" key="10">
    <source>
        <dbReference type="Proteomes" id="UP000007490"/>
    </source>
</evidence>
<accession>F0TB26</accession>
<dbReference type="Gene3D" id="3.30.70.660">
    <property type="entry name" value="Pseudouridine synthase I, catalytic domain, C-terminal subdomain"/>
    <property type="match status" value="1"/>
</dbReference>
<reference evidence="9 10" key="2">
    <citation type="journal article" date="2014" name="Int. J. Syst. Evol. Microbiol.">
        <title>Methanobacterium paludis sp. nov. and a novel strain of Methanobacterium lacus isolated from northern peatlands.</title>
        <authorList>
            <person name="Cadillo-Quiroz H."/>
            <person name="Brauer S.L."/>
            <person name="Goodson N."/>
            <person name="Yavitt J.B."/>
            <person name="Zinder S.H."/>
        </authorList>
    </citation>
    <scope>NUCLEOTIDE SEQUENCE [LARGE SCALE GENOMIC DNA]</scope>
    <source>
        <strain evidence="9 10">AL-21</strain>
    </source>
</reference>
<dbReference type="Gene3D" id="3.30.70.580">
    <property type="entry name" value="Pseudouridine synthase I, catalytic domain, N-terminal subdomain"/>
    <property type="match status" value="1"/>
</dbReference>
<dbReference type="RefSeq" id="WP_013645523.1">
    <property type="nucleotide sequence ID" value="NC_015216.1"/>
</dbReference>
<gene>
    <name evidence="4" type="primary">truA</name>
    <name evidence="9" type="ordered locus">Metbo_1952</name>
</gene>
<organism evidence="9 10">
    <name type="scientific">Methanobacterium lacus (strain AL-21)</name>
    <dbReference type="NCBI Taxonomy" id="877455"/>
    <lineage>
        <taxon>Archaea</taxon>
        <taxon>Methanobacteriati</taxon>
        <taxon>Methanobacteriota</taxon>
        <taxon>Methanomada group</taxon>
        <taxon>Methanobacteria</taxon>
        <taxon>Methanobacteriales</taxon>
        <taxon>Methanobacteriaceae</taxon>
        <taxon>Methanobacterium</taxon>
    </lineage>
</organism>
<reference evidence="10" key="1">
    <citation type="submission" date="2011-02" db="EMBL/GenBank/DDBJ databases">
        <title>Complete sequence of Methanobacterium sp. AL-21.</title>
        <authorList>
            <consortium name="US DOE Joint Genome Institute"/>
            <person name="Lucas S."/>
            <person name="Copeland A."/>
            <person name="Lapidus A."/>
            <person name="Cheng J.-F."/>
            <person name="Goodwin L."/>
            <person name="Pitluck S."/>
            <person name="Chertkov O."/>
            <person name="Detter J.C."/>
            <person name="Han C."/>
            <person name="Tapia R."/>
            <person name="Land M."/>
            <person name="Hauser L."/>
            <person name="Kyrpides N."/>
            <person name="Ivanova N."/>
            <person name="Mikhailova N."/>
            <person name="Pagani I."/>
            <person name="Cadillo-Quiroz H."/>
            <person name="Imachi H."/>
            <person name="Zinder S."/>
            <person name="Liu W."/>
            <person name="Woyke T."/>
        </authorList>
    </citation>
    <scope>NUCLEOTIDE SEQUENCE [LARGE SCALE GENOMIC DNA]</scope>
    <source>
        <strain evidence="10">AL-21</strain>
    </source>
</reference>
<keyword evidence="2 4" id="KW-0819">tRNA processing</keyword>
<dbReference type="InterPro" id="IPR020094">
    <property type="entry name" value="TruA/RsuA/RluB/E/F_N"/>
</dbReference>
<evidence type="ECO:0000256" key="3">
    <source>
        <dbReference type="ARBA" id="ARBA00023235"/>
    </source>
</evidence>
<sequence length="271" mass="30901">MLKIAFKVAYIGTDYHGFQRQPNLPTIEGELLRAFKKSGISDSPEKSDYSIAGRTDRGVSALGNVVCLKTDKDVTINRINYYLPSNIRIIGSTMVSNGFKPRYAKLRHYRYILDKSLCPNTLNLKLMKQAAKQMEGKHNYINFSKRSERAPERMVYSVDLVETPDNIVFDVVGESFLWNMVRKMVKVLVMFGREELTLENLETLFNPDVPAAIKPVASDGLILMDVVYDGIEFPCEGYAVNNFMKTLKQEYARKKTILDVEKEMINVLNGF</sequence>
<evidence type="ECO:0000256" key="4">
    <source>
        <dbReference type="HAMAP-Rule" id="MF_00171"/>
    </source>
</evidence>
<dbReference type="NCBIfam" id="TIGR00071">
    <property type="entry name" value="hisT_truA"/>
    <property type="match status" value="1"/>
</dbReference>